<evidence type="ECO:0000256" key="1">
    <source>
        <dbReference type="SAM" id="Phobius"/>
    </source>
</evidence>
<keyword evidence="1" id="KW-0812">Transmembrane</keyword>
<evidence type="ECO:0000313" key="2">
    <source>
        <dbReference type="EMBL" id="OHA73142.1"/>
    </source>
</evidence>
<dbReference type="EMBL" id="MHUH01000022">
    <property type="protein sequence ID" value="OHA73142.1"/>
    <property type="molecule type" value="Genomic_DNA"/>
</dbReference>
<keyword evidence="1" id="KW-1133">Transmembrane helix</keyword>
<feature type="transmembrane region" description="Helical" evidence="1">
    <location>
        <begin position="33"/>
        <end position="54"/>
    </location>
</feature>
<proteinExistence type="predicted"/>
<reference evidence="2 3" key="1">
    <citation type="journal article" date="2016" name="Nat. Commun.">
        <title>Thousands of microbial genomes shed light on interconnected biogeochemical processes in an aquifer system.</title>
        <authorList>
            <person name="Anantharaman K."/>
            <person name="Brown C.T."/>
            <person name="Hug L.A."/>
            <person name="Sharon I."/>
            <person name="Castelle C.J."/>
            <person name="Probst A.J."/>
            <person name="Thomas B.C."/>
            <person name="Singh A."/>
            <person name="Wilkins M.J."/>
            <person name="Karaoz U."/>
            <person name="Brodie E.L."/>
            <person name="Williams K.H."/>
            <person name="Hubbard S.S."/>
            <person name="Banfield J.F."/>
        </authorList>
    </citation>
    <scope>NUCLEOTIDE SEQUENCE [LARGE SCALE GENOMIC DNA]</scope>
</reference>
<gene>
    <name evidence="2" type="ORF">A2940_00675</name>
</gene>
<dbReference type="AlphaFoldDB" id="A0A1G2RLI7"/>
<organism evidence="2 3">
    <name type="scientific">Candidatus Wildermuthbacteria bacterium RIFCSPLOWO2_01_FULL_48_29</name>
    <dbReference type="NCBI Taxonomy" id="1802462"/>
    <lineage>
        <taxon>Bacteria</taxon>
        <taxon>Candidatus Wildermuthiibacteriota</taxon>
    </lineage>
</organism>
<feature type="transmembrane region" description="Helical" evidence="1">
    <location>
        <begin position="12"/>
        <end position="27"/>
    </location>
</feature>
<comment type="caution">
    <text evidence="2">The sequence shown here is derived from an EMBL/GenBank/DDBJ whole genome shotgun (WGS) entry which is preliminary data.</text>
</comment>
<sequence>MIGRLCEFFRSNPCWCVVGAVVFVAILEEALIASFFVLAVALAIAPFYLIYLLIRWLINRR</sequence>
<accession>A0A1G2RLI7</accession>
<keyword evidence="1" id="KW-0472">Membrane</keyword>
<protein>
    <submittedName>
        <fullName evidence="2">Uncharacterized protein</fullName>
    </submittedName>
</protein>
<evidence type="ECO:0000313" key="3">
    <source>
        <dbReference type="Proteomes" id="UP000178421"/>
    </source>
</evidence>
<name>A0A1G2RLI7_9BACT</name>
<dbReference type="Proteomes" id="UP000178421">
    <property type="component" value="Unassembled WGS sequence"/>
</dbReference>